<reference evidence="1" key="1">
    <citation type="submission" date="2018-05" db="EMBL/GenBank/DDBJ databases">
        <authorList>
            <person name="Lanie J.A."/>
            <person name="Ng W.-L."/>
            <person name="Kazmierczak K.M."/>
            <person name="Andrzejewski T.M."/>
            <person name="Davidsen T.M."/>
            <person name="Wayne K.J."/>
            <person name="Tettelin H."/>
            <person name="Glass J.I."/>
            <person name="Rusch D."/>
            <person name="Podicherti R."/>
            <person name="Tsui H.-C.T."/>
            <person name="Winkler M.E."/>
        </authorList>
    </citation>
    <scope>NUCLEOTIDE SEQUENCE</scope>
</reference>
<gene>
    <name evidence="1" type="ORF">METZ01_LOCUS346286</name>
</gene>
<dbReference type="AlphaFoldDB" id="A0A382R8A9"/>
<proteinExistence type="predicted"/>
<organism evidence="1">
    <name type="scientific">marine metagenome</name>
    <dbReference type="NCBI Taxonomy" id="408172"/>
    <lineage>
        <taxon>unclassified sequences</taxon>
        <taxon>metagenomes</taxon>
        <taxon>ecological metagenomes</taxon>
    </lineage>
</organism>
<protein>
    <submittedName>
        <fullName evidence="1">Uncharacterized protein</fullName>
    </submittedName>
</protein>
<sequence length="58" mass="6849">MEHYDEKGFVDHMSSETNISSDVLKKIYQDYQKLSTQVKNQNAYGWEQWLKTYSGIGK</sequence>
<evidence type="ECO:0000313" key="1">
    <source>
        <dbReference type="EMBL" id="SVC93432.1"/>
    </source>
</evidence>
<accession>A0A382R8A9</accession>
<dbReference type="EMBL" id="UINC01119541">
    <property type="protein sequence ID" value="SVC93432.1"/>
    <property type="molecule type" value="Genomic_DNA"/>
</dbReference>
<name>A0A382R8A9_9ZZZZ</name>